<dbReference type="Gene3D" id="1.10.3210.10">
    <property type="entry name" value="Hypothetical protein af1432"/>
    <property type="match status" value="1"/>
</dbReference>
<keyword evidence="5" id="KW-1185">Reference proteome</keyword>
<organism evidence="4 5">
    <name type="scientific">Acetivibrio saccincola</name>
    <dbReference type="NCBI Taxonomy" id="1677857"/>
    <lineage>
        <taxon>Bacteria</taxon>
        <taxon>Bacillati</taxon>
        <taxon>Bacillota</taxon>
        <taxon>Clostridia</taxon>
        <taxon>Eubacteriales</taxon>
        <taxon>Oscillospiraceae</taxon>
        <taxon>Acetivibrio</taxon>
    </lineage>
</organism>
<dbReference type="InterPro" id="IPR003695">
    <property type="entry name" value="Ppx_GppA_N"/>
</dbReference>
<dbReference type="InterPro" id="IPR043129">
    <property type="entry name" value="ATPase_NBD"/>
</dbReference>
<dbReference type="InterPro" id="IPR003607">
    <property type="entry name" value="HD/PDEase_dom"/>
</dbReference>
<dbReference type="PANTHER" id="PTHR30005">
    <property type="entry name" value="EXOPOLYPHOSPHATASE"/>
    <property type="match status" value="1"/>
</dbReference>
<dbReference type="GO" id="GO:0004309">
    <property type="term" value="F:exopolyphosphatase activity"/>
    <property type="evidence" value="ECO:0007669"/>
    <property type="project" value="UniProtKB-EC"/>
</dbReference>
<sequence>MCKEKHEVMAAIDVGSNSLRMMIAQVTSEGEIIPLEDLYMPTYIGRDTFSFGRIQLESIHDTCETLKGFLKVMKDYKVNSYRAVSTSGIREAENREYVLDQIKTRTGLEVEVINNAQERFLMSKAIRNYMSSEMKFLDKGTLIVDIRSGGVEISVYDKGDLKLTEYLKIGSLRLKEILASLERRSLDFPGLMQEFIDSRIDFMKQILPKFNIKGFVGLGGELKTIIELSSKKKDNKFKPKIKKEELKNLYDRVYRLTTPQIIEEFKISSHQAEILVPSIILFNSFLEMTNANTIHAPMVSLRHGLLVDMVDDRFNTKGKKESYNDIIASVWHIGKKYSIDEVHSKFIEEISMSIFDQMRDIHVLGETEKLYLRVAAILHDIGKYVNHNKHDAHSYNIIRFQDIMALSDSELNIVANIARYHSDEIPDLSHDNYYVLDAREKIIVSKLVVILRIAEALDISHKQKIKKVEISRRSRQLYFDVWSDEDIMLEEWSFASNSDFFEEVMGYKPVIRRRG</sequence>
<keyword evidence="4" id="KW-0378">Hydrolase</keyword>
<dbReference type="KEGG" id="hsc:HVS_05155"/>
<dbReference type="PANTHER" id="PTHR30005:SF0">
    <property type="entry name" value="RETROGRADE REGULATION PROTEIN 2"/>
    <property type="match status" value="1"/>
</dbReference>
<evidence type="ECO:0000259" key="2">
    <source>
        <dbReference type="Pfam" id="PF02541"/>
    </source>
</evidence>
<dbReference type="Gene3D" id="3.30.420.40">
    <property type="match status" value="1"/>
</dbReference>
<comment type="similarity">
    <text evidence="1">Belongs to the GppA/Ppx family.</text>
</comment>
<feature type="domain" description="Ppx/GppA phosphatase C-terminal" evidence="3">
    <location>
        <begin position="328"/>
        <end position="478"/>
    </location>
</feature>
<gene>
    <name evidence="4" type="primary">ppx</name>
    <name evidence="4" type="ORF">HVS_05155</name>
</gene>
<evidence type="ECO:0000313" key="5">
    <source>
        <dbReference type="Proteomes" id="UP000233534"/>
    </source>
</evidence>
<dbReference type="Proteomes" id="UP000233534">
    <property type="component" value="Chromosome"/>
</dbReference>
<dbReference type="SUPFAM" id="SSF109604">
    <property type="entry name" value="HD-domain/PDEase-like"/>
    <property type="match status" value="1"/>
</dbReference>
<dbReference type="RefSeq" id="WP_101299841.1">
    <property type="nucleotide sequence ID" value="NZ_CP025197.1"/>
</dbReference>
<evidence type="ECO:0000259" key="3">
    <source>
        <dbReference type="Pfam" id="PF21447"/>
    </source>
</evidence>
<dbReference type="CDD" id="cd00077">
    <property type="entry name" value="HDc"/>
    <property type="match status" value="1"/>
</dbReference>
<dbReference type="InterPro" id="IPR048950">
    <property type="entry name" value="Ppx_GppA_C"/>
</dbReference>
<dbReference type="EMBL" id="CP025197">
    <property type="protein sequence ID" value="AUG56964.1"/>
    <property type="molecule type" value="Genomic_DNA"/>
</dbReference>
<reference evidence="4 5" key="1">
    <citation type="submission" date="2017-12" db="EMBL/GenBank/DDBJ databases">
        <title>Complete genome sequence of Herbivorax saccincola GGR1, a novel Cellulosome-producing hydrolytic bacterium in a thermophilic biogas plant, established by Illumina and Nanopore MinION sequencing.</title>
        <authorList>
            <person name="Pechtl A."/>
            <person name="Ruckert C."/>
            <person name="Koeck D.E."/>
            <person name="Maus I."/>
            <person name="Winkler A."/>
            <person name="Kalinowski J."/>
            <person name="Puhler A."/>
            <person name="Schwarz W.W."/>
            <person name="Zverlov V.V."/>
            <person name="Schluter A."/>
            <person name="Liebl W."/>
        </authorList>
    </citation>
    <scope>NUCLEOTIDE SEQUENCE [LARGE SCALE GENOMIC DNA]</scope>
    <source>
        <strain evidence="5">SR1</strain>
    </source>
</reference>
<evidence type="ECO:0000313" key="4">
    <source>
        <dbReference type="EMBL" id="AUG56964.1"/>
    </source>
</evidence>
<feature type="domain" description="Ppx/GppA phosphatase N-terminal" evidence="2">
    <location>
        <begin position="50"/>
        <end position="311"/>
    </location>
</feature>
<dbReference type="InterPro" id="IPR050273">
    <property type="entry name" value="GppA/Ppx_hydrolase"/>
</dbReference>
<dbReference type="EC" id="3.6.1.11" evidence="4"/>
<dbReference type="SUPFAM" id="SSF53067">
    <property type="entry name" value="Actin-like ATPase domain"/>
    <property type="match status" value="2"/>
</dbReference>
<dbReference type="AlphaFoldDB" id="A0A2K9EA46"/>
<dbReference type="Pfam" id="PF21447">
    <property type="entry name" value="Ppx-GppA_III"/>
    <property type="match status" value="1"/>
</dbReference>
<accession>A0A2K9EA46</accession>
<protein>
    <submittedName>
        <fullName evidence="4">Exopolyphosphatase</fullName>
        <ecNumber evidence="4">3.6.1.11</ecNumber>
    </submittedName>
</protein>
<dbReference type="Gene3D" id="3.30.420.150">
    <property type="entry name" value="Exopolyphosphatase. Domain 2"/>
    <property type="match status" value="1"/>
</dbReference>
<dbReference type="Pfam" id="PF02541">
    <property type="entry name" value="Ppx-GppA"/>
    <property type="match status" value="1"/>
</dbReference>
<proteinExistence type="inferred from homology"/>
<dbReference type="CDD" id="cd24006">
    <property type="entry name" value="ASKHA_NBD_PPX_GppA"/>
    <property type="match status" value="1"/>
</dbReference>
<name>A0A2K9EA46_9FIRM</name>
<evidence type="ECO:0000256" key="1">
    <source>
        <dbReference type="ARBA" id="ARBA00007125"/>
    </source>
</evidence>